<feature type="domain" description="Type II secretion system protein GspF" evidence="9">
    <location>
        <begin position="292"/>
        <end position="409"/>
    </location>
</feature>
<evidence type="ECO:0000256" key="3">
    <source>
        <dbReference type="ARBA" id="ARBA00022475"/>
    </source>
</evidence>
<protein>
    <submittedName>
        <fullName evidence="10">Type II secretion system F family protein</fullName>
    </submittedName>
</protein>
<evidence type="ECO:0000313" key="11">
    <source>
        <dbReference type="Proteomes" id="UP001243717"/>
    </source>
</evidence>
<comment type="subcellular location">
    <subcellularLocation>
        <location evidence="1">Cell membrane</location>
        <topology evidence="1">Multi-pass membrane protein</topology>
    </subcellularLocation>
</comment>
<feature type="domain" description="Type II secretion system protein GspF" evidence="9">
    <location>
        <begin position="86"/>
        <end position="209"/>
    </location>
</feature>
<dbReference type="EMBL" id="JARXIC010000005">
    <property type="protein sequence ID" value="MDQ8193708.1"/>
    <property type="molecule type" value="Genomic_DNA"/>
</dbReference>
<evidence type="ECO:0000256" key="6">
    <source>
        <dbReference type="ARBA" id="ARBA00023136"/>
    </source>
</evidence>
<keyword evidence="3" id="KW-1003">Cell membrane</keyword>
<feature type="region of interest" description="Disordered" evidence="7">
    <location>
        <begin position="42"/>
        <end position="61"/>
    </location>
</feature>
<keyword evidence="6 8" id="KW-0472">Membrane</keyword>
<dbReference type="PANTHER" id="PTHR30012">
    <property type="entry name" value="GENERAL SECRETION PATHWAY PROTEIN"/>
    <property type="match status" value="1"/>
</dbReference>
<keyword evidence="5 8" id="KW-1133">Transmembrane helix</keyword>
<evidence type="ECO:0000256" key="7">
    <source>
        <dbReference type="SAM" id="MobiDB-lite"/>
    </source>
</evidence>
<feature type="transmembrane region" description="Helical" evidence="8">
    <location>
        <begin position="185"/>
        <end position="208"/>
    </location>
</feature>
<organism evidence="10 11">
    <name type="scientific">Thalassobacterium sedimentorum</name>
    <dbReference type="NCBI Taxonomy" id="3041258"/>
    <lineage>
        <taxon>Bacteria</taxon>
        <taxon>Pseudomonadati</taxon>
        <taxon>Verrucomicrobiota</taxon>
        <taxon>Opitutia</taxon>
        <taxon>Puniceicoccales</taxon>
        <taxon>Coraliomargaritaceae</taxon>
        <taxon>Thalassobacterium</taxon>
    </lineage>
</organism>
<evidence type="ECO:0000256" key="8">
    <source>
        <dbReference type="SAM" id="Phobius"/>
    </source>
</evidence>
<accession>A0ABU1AG05</accession>
<gene>
    <name evidence="10" type="ORF">QEH59_04695</name>
</gene>
<dbReference type="PANTHER" id="PTHR30012:SF0">
    <property type="entry name" value="TYPE II SECRETION SYSTEM PROTEIN F-RELATED"/>
    <property type="match status" value="1"/>
</dbReference>
<feature type="transmembrane region" description="Helical" evidence="8">
    <location>
        <begin position="228"/>
        <end position="255"/>
    </location>
</feature>
<evidence type="ECO:0000313" key="10">
    <source>
        <dbReference type="EMBL" id="MDQ8193708.1"/>
    </source>
</evidence>
<feature type="compositionally biased region" description="Polar residues" evidence="7">
    <location>
        <begin position="43"/>
        <end position="61"/>
    </location>
</feature>
<comment type="similarity">
    <text evidence="2">Belongs to the GSP F family.</text>
</comment>
<name>A0ABU1AG05_9BACT</name>
<comment type="caution">
    <text evidence="10">The sequence shown here is derived from an EMBL/GenBank/DDBJ whole genome shotgun (WGS) entry which is preliminary data.</text>
</comment>
<evidence type="ECO:0000256" key="4">
    <source>
        <dbReference type="ARBA" id="ARBA00022692"/>
    </source>
</evidence>
<feature type="transmembrane region" description="Helical" evidence="8">
    <location>
        <begin position="388"/>
        <end position="413"/>
    </location>
</feature>
<dbReference type="Pfam" id="PF00482">
    <property type="entry name" value="T2SSF"/>
    <property type="match status" value="2"/>
</dbReference>
<proteinExistence type="inferred from homology"/>
<dbReference type="RefSeq" id="WP_308984191.1">
    <property type="nucleotide sequence ID" value="NZ_JARXIC010000005.1"/>
</dbReference>
<evidence type="ECO:0000259" key="9">
    <source>
        <dbReference type="Pfam" id="PF00482"/>
    </source>
</evidence>
<dbReference type="InterPro" id="IPR042094">
    <property type="entry name" value="T2SS_GspF_sf"/>
</dbReference>
<evidence type="ECO:0000256" key="1">
    <source>
        <dbReference type="ARBA" id="ARBA00004651"/>
    </source>
</evidence>
<evidence type="ECO:0000256" key="5">
    <source>
        <dbReference type="ARBA" id="ARBA00022989"/>
    </source>
</evidence>
<keyword evidence="11" id="KW-1185">Reference proteome</keyword>
<keyword evidence="4 8" id="KW-0812">Transmembrane</keyword>
<sequence length="422" mass="46307">MPSFNYRALASKGKYENGRIEAASSNEVRRLLRERGLNPIEISATTTSNAPVGGNTPRTSQKTIKKIDLNKLQLSQAKSDKLSLAFLEKVYQLVESGLPLGDAVKSLNQRLTEPTLHAISEELWRDLSEGATLADAMRRRPALFDPTITSMIEAGEATGNLQPILQNIIDLLEARIQLRKEILSGLSYPAFLLVVVFFVLLFVLFYLMPKVEQMLDSMGGELSIAAKLIIGLANFSLTGGPVILVLLLVLGVVIFQWRKSTEGRLACDRALLRTPVIKSIVHNAELSRLSNLASILLESGVDTTDALKLLEKSFQNEDIRLRFKICRSLISDGASFSASFQNQNIVEDMDADVLSISENTGSLVKGFNHIYRNRHLALSEQMKRLTTVISTGALLFVFSLVALVVFGVVSSIMQLSSSVLGG</sequence>
<dbReference type="Proteomes" id="UP001243717">
    <property type="component" value="Unassembled WGS sequence"/>
</dbReference>
<reference evidence="10 11" key="1">
    <citation type="submission" date="2023-04" db="EMBL/GenBank/DDBJ databases">
        <title>A novel bacteria isolated from coastal sediment.</title>
        <authorList>
            <person name="Liu X.-J."/>
            <person name="Du Z.-J."/>
        </authorList>
    </citation>
    <scope>NUCLEOTIDE SEQUENCE [LARGE SCALE GENOMIC DNA]</scope>
    <source>
        <strain evidence="10 11">SDUM461004</strain>
    </source>
</reference>
<dbReference type="InterPro" id="IPR003004">
    <property type="entry name" value="GspF/PilC"/>
</dbReference>
<dbReference type="PRINTS" id="PR00812">
    <property type="entry name" value="BCTERIALGSPF"/>
</dbReference>
<dbReference type="InterPro" id="IPR018076">
    <property type="entry name" value="T2SS_GspF_dom"/>
</dbReference>
<evidence type="ECO:0000256" key="2">
    <source>
        <dbReference type="ARBA" id="ARBA00005745"/>
    </source>
</evidence>
<dbReference type="Gene3D" id="1.20.81.30">
    <property type="entry name" value="Type II secretion system (T2SS), domain F"/>
    <property type="match status" value="2"/>
</dbReference>